<dbReference type="FunFam" id="3.40.50.300:FF:000191">
    <property type="entry name" value="Pre-mRNA-splicing factor ATP-dependent RNA helicase"/>
    <property type="match status" value="1"/>
</dbReference>
<dbReference type="GO" id="GO:0005524">
    <property type="term" value="F:ATP binding"/>
    <property type="evidence" value="ECO:0007669"/>
    <property type="project" value="InterPro"/>
</dbReference>
<dbReference type="GO" id="GO:0000390">
    <property type="term" value="P:spliceosomal complex disassembly"/>
    <property type="evidence" value="ECO:0007669"/>
    <property type="project" value="TreeGrafter"/>
</dbReference>
<dbReference type="InterPro" id="IPR014001">
    <property type="entry name" value="Helicase_ATP-bd"/>
</dbReference>
<dbReference type="Pfam" id="PF00270">
    <property type="entry name" value="DEAD"/>
    <property type="match status" value="1"/>
</dbReference>
<dbReference type="OrthoDB" id="10253254at2759"/>
<dbReference type="GO" id="GO:0016787">
    <property type="term" value="F:hydrolase activity"/>
    <property type="evidence" value="ECO:0007669"/>
    <property type="project" value="UniProtKB-KW"/>
</dbReference>
<evidence type="ECO:0000256" key="1">
    <source>
        <dbReference type="SAM" id="MobiDB-lite"/>
    </source>
</evidence>
<dbReference type="Gene3D" id="3.40.50.300">
    <property type="entry name" value="P-loop containing nucleotide triphosphate hydrolases"/>
    <property type="match status" value="2"/>
</dbReference>
<proteinExistence type="predicted"/>
<keyword evidence="3" id="KW-0378">Hydrolase</keyword>
<feature type="non-terminal residue" evidence="3">
    <location>
        <position position="318"/>
    </location>
</feature>
<feature type="region of interest" description="Disordered" evidence="1">
    <location>
        <begin position="14"/>
        <end position="39"/>
    </location>
</feature>
<dbReference type="SUPFAM" id="SSF52540">
    <property type="entry name" value="P-loop containing nucleoside triphosphate hydrolases"/>
    <property type="match status" value="1"/>
</dbReference>
<dbReference type="AlphaFoldDB" id="A0A1E3PLR1"/>
<dbReference type="InterPro" id="IPR011545">
    <property type="entry name" value="DEAD/DEAH_box_helicase_dom"/>
</dbReference>
<dbReference type="SMART" id="SM00487">
    <property type="entry name" value="DEXDc"/>
    <property type="match status" value="1"/>
</dbReference>
<dbReference type="InterPro" id="IPR027417">
    <property type="entry name" value="P-loop_NTPase"/>
</dbReference>
<gene>
    <name evidence="3" type="ORF">NADFUDRAFT_82738</name>
</gene>
<evidence type="ECO:0000259" key="2">
    <source>
        <dbReference type="PROSITE" id="PS51192"/>
    </source>
</evidence>
<organism evidence="3 4">
    <name type="scientific">Nadsonia fulvescens var. elongata DSM 6958</name>
    <dbReference type="NCBI Taxonomy" id="857566"/>
    <lineage>
        <taxon>Eukaryota</taxon>
        <taxon>Fungi</taxon>
        <taxon>Dikarya</taxon>
        <taxon>Ascomycota</taxon>
        <taxon>Saccharomycotina</taxon>
        <taxon>Dipodascomycetes</taxon>
        <taxon>Dipodascales</taxon>
        <taxon>Dipodascales incertae sedis</taxon>
        <taxon>Nadsonia</taxon>
    </lineage>
</organism>
<protein>
    <submittedName>
        <fullName evidence="3">p-loop containing nucleoside triphosphate hydrolase protein</fullName>
    </submittedName>
</protein>
<feature type="domain" description="Helicase ATP-binding" evidence="2">
    <location>
        <begin position="95"/>
        <end position="258"/>
    </location>
</feature>
<evidence type="ECO:0000313" key="3">
    <source>
        <dbReference type="EMBL" id="ODQ65767.1"/>
    </source>
</evidence>
<reference evidence="3 4" key="1">
    <citation type="journal article" date="2016" name="Proc. Natl. Acad. Sci. U.S.A.">
        <title>Comparative genomics of biotechnologically important yeasts.</title>
        <authorList>
            <person name="Riley R."/>
            <person name="Haridas S."/>
            <person name="Wolfe K.H."/>
            <person name="Lopes M.R."/>
            <person name="Hittinger C.T."/>
            <person name="Goeker M."/>
            <person name="Salamov A.A."/>
            <person name="Wisecaver J.H."/>
            <person name="Long T.M."/>
            <person name="Calvey C.H."/>
            <person name="Aerts A.L."/>
            <person name="Barry K.W."/>
            <person name="Choi C."/>
            <person name="Clum A."/>
            <person name="Coughlan A.Y."/>
            <person name="Deshpande S."/>
            <person name="Douglass A.P."/>
            <person name="Hanson S.J."/>
            <person name="Klenk H.-P."/>
            <person name="LaButti K.M."/>
            <person name="Lapidus A."/>
            <person name="Lindquist E.A."/>
            <person name="Lipzen A.M."/>
            <person name="Meier-Kolthoff J.P."/>
            <person name="Ohm R.A."/>
            <person name="Otillar R.P."/>
            <person name="Pangilinan J.L."/>
            <person name="Peng Y."/>
            <person name="Rokas A."/>
            <person name="Rosa C.A."/>
            <person name="Scheuner C."/>
            <person name="Sibirny A.A."/>
            <person name="Slot J.C."/>
            <person name="Stielow J.B."/>
            <person name="Sun H."/>
            <person name="Kurtzman C.P."/>
            <person name="Blackwell M."/>
            <person name="Grigoriev I.V."/>
            <person name="Jeffries T.W."/>
        </authorList>
    </citation>
    <scope>NUCLEOTIDE SEQUENCE [LARGE SCALE GENOMIC DNA]</scope>
    <source>
        <strain evidence="3 4">DSM 6958</strain>
    </source>
</reference>
<accession>A0A1E3PLR1</accession>
<name>A0A1E3PLR1_9ASCO</name>
<feature type="compositionally biased region" description="Basic and acidic residues" evidence="1">
    <location>
        <begin position="14"/>
        <end position="23"/>
    </location>
</feature>
<dbReference type="STRING" id="857566.A0A1E3PLR1"/>
<dbReference type="GO" id="GO:0071013">
    <property type="term" value="C:catalytic step 2 spliceosome"/>
    <property type="evidence" value="ECO:0007669"/>
    <property type="project" value="TreeGrafter"/>
</dbReference>
<dbReference type="EMBL" id="KV454409">
    <property type="protein sequence ID" value="ODQ65767.1"/>
    <property type="molecule type" value="Genomic_DNA"/>
</dbReference>
<dbReference type="GO" id="GO:0003723">
    <property type="term" value="F:RNA binding"/>
    <property type="evidence" value="ECO:0007669"/>
    <property type="project" value="TreeGrafter"/>
</dbReference>
<dbReference type="PANTHER" id="PTHR18934">
    <property type="entry name" value="ATP-DEPENDENT RNA HELICASE"/>
    <property type="match status" value="1"/>
</dbReference>
<dbReference type="PROSITE" id="PS51192">
    <property type="entry name" value="HELICASE_ATP_BIND_1"/>
    <property type="match status" value="1"/>
</dbReference>
<dbReference type="PANTHER" id="PTHR18934:SF85">
    <property type="entry name" value="ATP-DEPENDENT RNA HELICASE DHX8"/>
    <property type="match status" value="1"/>
</dbReference>
<dbReference type="GO" id="GO:0003724">
    <property type="term" value="F:RNA helicase activity"/>
    <property type="evidence" value="ECO:0007669"/>
    <property type="project" value="TreeGrafter"/>
</dbReference>
<dbReference type="Proteomes" id="UP000095009">
    <property type="component" value="Unassembled WGS sequence"/>
</dbReference>
<sequence length="318" mass="35553">MNGAVLARERRELKMQQAREKQKSARGVENANRADPLLDSVSEAEKSRVLVASAQASAEFHKEAQNAPKGMRRVDMSIKDQRESLPVFAFRNRFLKAMEDNQILIVVGETGSGKTTQLTQYLAEAGYSRGGIIGCTQPRRVAAMSVAERVAQEVGCRVGDEVGYSVRFDDNTSRNTRIKYMTDGMLQREALLDPNMSNYNVIMLDEAHERTIATDVLFALLKKAATKRPDLKLIITSATLDASKFSDYFLGCPIFQIPGKTFEVEVLHTKEPEPDYLDSSLMTVMQIHLSEPSGDILVFLTGQEEIDTSCEVLYERMK</sequence>
<evidence type="ECO:0000313" key="4">
    <source>
        <dbReference type="Proteomes" id="UP000095009"/>
    </source>
</evidence>
<keyword evidence="4" id="KW-1185">Reference proteome</keyword>